<evidence type="ECO:0000313" key="1">
    <source>
        <dbReference type="EMBL" id="OXU28545.1"/>
    </source>
</evidence>
<dbReference type="Pfam" id="PF14978">
    <property type="entry name" value="MRP-63"/>
    <property type="match status" value="1"/>
</dbReference>
<name>A0A232FCZ2_9HYME</name>
<dbReference type="PANTHER" id="PTHR14520:SF4">
    <property type="entry name" value="LARGE RIBOSOMAL SUBUNIT PROTEIN ML63"/>
    <property type="match status" value="1"/>
</dbReference>
<dbReference type="EMBL" id="NNAY01000418">
    <property type="protein sequence ID" value="OXU28545.1"/>
    <property type="molecule type" value="Genomic_DNA"/>
</dbReference>
<dbReference type="OrthoDB" id="6019958at2759"/>
<protein>
    <recommendedName>
        <fullName evidence="3">Ribosomal protein 63, mitochondrial</fullName>
    </recommendedName>
</protein>
<reference evidence="1 2" key="1">
    <citation type="journal article" date="2017" name="Curr. Biol.">
        <title>The Evolution of Venom by Co-option of Single-Copy Genes.</title>
        <authorList>
            <person name="Martinson E.O."/>
            <person name="Mrinalini"/>
            <person name="Kelkar Y.D."/>
            <person name="Chang C.H."/>
            <person name="Werren J.H."/>
        </authorList>
    </citation>
    <scope>NUCLEOTIDE SEQUENCE [LARGE SCALE GENOMIC DNA]</scope>
    <source>
        <strain evidence="1 2">Alberta</strain>
        <tissue evidence="1">Whole body</tissue>
    </source>
</reference>
<proteinExistence type="predicted"/>
<keyword evidence="2" id="KW-1185">Reference proteome</keyword>
<dbReference type="GO" id="GO:0003735">
    <property type="term" value="F:structural constituent of ribosome"/>
    <property type="evidence" value="ECO:0007669"/>
    <property type="project" value="TreeGrafter"/>
</dbReference>
<dbReference type="AlphaFoldDB" id="A0A232FCZ2"/>
<gene>
    <name evidence="1" type="ORF">TSAR_006142</name>
</gene>
<dbReference type="PANTHER" id="PTHR14520">
    <property type="entry name" value="MITOCHONDRIAL RIBOSOMAL PROTEIN 63"/>
    <property type="match status" value="1"/>
</dbReference>
<evidence type="ECO:0000313" key="2">
    <source>
        <dbReference type="Proteomes" id="UP000215335"/>
    </source>
</evidence>
<dbReference type="GO" id="GO:0032543">
    <property type="term" value="P:mitochondrial translation"/>
    <property type="evidence" value="ECO:0007669"/>
    <property type="project" value="TreeGrafter"/>
</dbReference>
<comment type="caution">
    <text evidence="1">The sequence shown here is derived from an EMBL/GenBank/DDBJ whole genome shotgun (WGS) entry which is preliminary data.</text>
</comment>
<dbReference type="GO" id="GO:0005761">
    <property type="term" value="C:mitochondrial ribosome"/>
    <property type="evidence" value="ECO:0007669"/>
    <property type="project" value="InterPro"/>
</dbReference>
<dbReference type="Proteomes" id="UP000215335">
    <property type="component" value="Unassembled WGS sequence"/>
</dbReference>
<sequence>MRLSAILFFGKRPHGFKYRGKNRVVKEIKPQELNLLKIDYERTEENMLYLRHPYLTVEQSHGHMKDFKMAQTKTFWDKINIPRNERFSQHVTLPERLIHLKVTNAWE</sequence>
<dbReference type="InterPro" id="IPR016576">
    <property type="entry name" value="Ribosomal_mL63"/>
</dbReference>
<organism evidence="1 2">
    <name type="scientific">Trichomalopsis sarcophagae</name>
    <dbReference type="NCBI Taxonomy" id="543379"/>
    <lineage>
        <taxon>Eukaryota</taxon>
        <taxon>Metazoa</taxon>
        <taxon>Ecdysozoa</taxon>
        <taxon>Arthropoda</taxon>
        <taxon>Hexapoda</taxon>
        <taxon>Insecta</taxon>
        <taxon>Pterygota</taxon>
        <taxon>Neoptera</taxon>
        <taxon>Endopterygota</taxon>
        <taxon>Hymenoptera</taxon>
        <taxon>Apocrita</taxon>
        <taxon>Proctotrupomorpha</taxon>
        <taxon>Chalcidoidea</taxon>
        <taxon>Pteromalidae</taxon>
        <taxon>Pteromalinae</taxon>
        <taxon>Trichomalopsis</taxon>
    </lineage>
</organism>
<evidence type="ECO:0008006" key="3">
    <source>
        <dbReference type="Google" id="ProtNLM"/>
    </source>
</evidence>
<accession>A0A232FCZ2</accession>